<keyword evidence="3" id="KW-0175">Coiled coil</keyword>
<sequence>MKHLRYRQVALAMMAFAVLAPVAAPAARAETTQPAQQIPVSIAVIDIQQILRDSSAAKSVRAQVDKQKDAYQAQIAQQENALRDTDKKLAEQRATLSADDFAKKQDQLRQQMDQLRQNSEKLKQQLEDAFNAGMGQVSQALAGVLTDIAKQRNLTLILDKRAVPLSANGFDITADALKGLNAKLPSVTIPKPTQ</sequence>
<dbReference type="InterPro" id="IPR005632">
    <property type="entry name" value="Chaperone_Skp"/>
</dbReference>
<evidence type="ECO:0000256" key="4">
    <source>
        <dbReference type="SAM" id="SignalP"/>
    </source>
</evidence>
<accession>A0A5J6MIZ2</accession>
<evidence type="ECO:0000313" key="5">
    <source>
        <dbReference type="EMBL" id="QEX17161.1"/>
    </source>
</evidence>
<keyword evidence="2 4" id="KW-0732">Signal</keyword>
<dbReference type="Pfam" id="PF03938">
    <property type="entry name" value="OmpH"/>
    <property type="match status" value="1"/>
</dbReference>
<evidence type="ECO:0000313" key="6">
    <source>
        <dbReference type="Proteomes" id="UP000326202"/>
    </source>
</evidence>
<feature type="signal peptide" evidence="4">
    <location>
        <begin position="1"/>
        <end position="26"/>
    </location>
</feature>
<protein>
    <submittedName>
        <fullName evidence="5">Molecular chaperone Skp</fullName>
    </submittedName>
</protein>
<dbReference type="RefSeq" id="WP_151177440.1">
    <property type="nucleotide sequence ID" value="NZ_CP042906.1"/>
</dbReference>
<dbReference type="Gene3D" id="3.30.910.20">
    <property type="entry name" value="Skp domain"/>
    <property type="match status" value="1"/>
</dbReference>
<feature type="coiled-coil region" evidence="3">
    <location>
        <begin position="61"/>
        <end position="132"/>
    </location>
</feature>
<dbReference type="Proteomes" id="UP000326202">
    <property type="component" value="Chromosome"/>
</dbReference>
<evidence type="ECO:0000256" key="3">
    <source>
        <dbReference type="SAM" id="Coils"/>
    </source>
</evidence>
<dbReference type="OrthoDB" id="8478823at2"/>
<dbReference type="GO" id="GO:0050821">
    <property type="term" value="P:protein stabilization"/>
    <property type="evidence" value="ECO:0007669"/>
    <property type="project" value="TreeGrafter"/>
</dbReference>
<dbReference type="KEGG" id="htq:FRZ44_24570"/>
<dbReference type="PANTHER" id="PTHR35089:SF1">
    <property type="entry name" value="CHAPERONE PROTEIN SKP"/>
    <property type="match status" value="1"/>
</dbReference>
<proteinExistence type="inferred from homology"/>
<dbReference type="EMBL" id="CP042906">
    <property type="protein sequence ID" value="QEX17161.1"/>
    <property type="molecule type" value="Genomic_DNA"/>
</dbReference>
<evidence type="ECO:0000256" key="2">
    <source>
        <dbReference type="ARBA" id="ARBA00022729"/>
    </source>
</evidence>
<gene>
    <name evidence="5" type="ORF">FRZ44_24570</name>
</gene>
<comment type="similarity">
    <text evidence="1">Belongs to the Skp family.</text>
</comment>
<dbReference type="AlphaFoldDB" id="A0A5J6MIZ2"/>
<feature type="chain" id="PRO_5023838889" evidence="4">
    <location>
        <begin position="27"/>
        <end position="194"/>
    </location>
</feature>
<dbReference type="GO" id="GO:0051082">
    <property type="term" value="F:unfolded protein binding"/>
    <property type="evidence" value="ECO:0007669"/>
    <property type="project" value="InterPro"/>
</dbReference>
<dbReference type="SUPFAM" id="SSF111384">
    <property type="entry name" value="OmpH-like"/>
    <property type="match status" value="1"/>
</dbReference>
<keyword evidence="6" id="KW-1185">Reference proteome</keyword>
<dbReference type="InterPro" id="IPR024930">
    <property type="entry name" value="Skp_dom_sf"/>
</dbReference>
<dbReference type="GO" id="GO:0005829">
    <property type="term" value="C:cytosol"/>
    <property type="evidence" value="ECO:0007669"/>
    <property type="project" value="TreeGrafter"/>
</dbReference>
<reference evidence="5 6" key="1">
    <citation type="submission" date="2019-08" db="EMBL/GenBank/DDBJ databases">
        <title>Hyperibacter terrae gen. nov., sp. nov. and Hyperibacter viscosus sp. nov., two new members in the family Rhodospirillaceae isolated from the rhizosphere of Hypericum perforatum.</title>
        <authorList>
            <person name="Noviana Z."/>
        </authorList>
    </citation>
    <scope>NUCLEOTIDE SEQUENCE [LARGE SCALE GENOMIC DNA]</scope>
    <source>
        <strain evidence="5 6">R5913</strain>
    </source>
</reference>
<name>A0A5J6MIZ2_9PROT</name>
<dbReference type="PANTHER" id="PTHR35089">
    <property type="entry name" value="CHAPERONE PROTEIN SKP"/>
    <property type="match status" value="1"/>
</dbReference>
<organism evidence="5 6">
    <name type="scientific">Hypericibacter terrae</name>
    <dbReference type="NCBI Taxonomy" id="2602015"/>
    <lineage>
        <taxon>Bacteria</taxon>
        <taxon>Pseudomonadati</taxon>
        <taxon>Pseudomonadota</taxon>
        <taxon>Alphaproteobacteria</taxon>
        <taxon>Rhodospirillales</taxon>
        <taxon>Dongiaceae</taxon>
        <taxon>Hypericibacter</taxon>
    </lineage>
</organism>
<dbReference type="SMART" id="SM00935">
    <property type="entry name" value="OmpH"/>
    <property type="match status" value="1"/>
</dbReference>
<evidence type="ECO:0000256" key="1">
    <source>
        <dbReference type="ARBA" id="ARBA00009091"/>
    </source>
</evidence>